<dbReference type="EMBL" id="CP056030">
    <property type="protein sequence ID" value="QKZ07658.1"/>
    <property type="molecule type" value="Genomic_DNA"/>
</dbReference>
<reference evidence="1 2" key="1">
    <citation type="submission" date="2020-06" db="EMBL/GenBank/DDBJ databases">
        <title>Pseudomonas eucalypticola sp. nov., an endophyte of Eucalyptus dunnii leaves with biocontrol ability of eucalyptus leaf blight.</title>
        <authorList>
            <person name="Liu Y."/>
            <person name="Song Z."/>
            <person name="Zeng H."/>
            <person name="Lu M."/>
            <person name="Wang X."/>
            <person name="Lian X."/>
            <person name="Zhang Q."/>
        </authorList>
    </citation>
    <scope>NUCLEOTIDE SEQUENCE [LARGE SCALE GENOMIC DNA]</scope>
    <source>
        <strain evidence="1 2">NP-1</strain>
    </source>
</reference>
<dbReference type="PANTHER" id="PTHR35841:SF1">
    <property type="entry name" value="PHOSPHONATES-BINDING PERIPLASMIC PROTEIN"/>
    <property type="match status" value="1"/>
</dbReference>
<gene>
    <name evidence="1" type="ORF">HWQ56_10925</name>
</gene>
<protein>
    <submittedName>
        <fullName evidence="1">PhnD/SsuA/transferrin family substrate-binding protein</fullName>
    </submittedName>
</protein>
<name>A0A7D5DBZ6_9PSED</name>
<dbReference type="SUPFAM" id="SSF53850">
    <property type="entry name" value="Periplasmic binding protein-like II"/>
    <property type="match status" value="1"/>
</dbReference>
<proteinExistence type="predicted"/>
<evidence type="ECO:0000313" key="2">
    <source>
        <dbReference type="Proteomes" id="UP000509568"/>
    </source>
</evidence>
<dbReference type="Gene3D" id="3.40.190.10">
    <property type="entry name" value="Periplasmic binding protein-like II"/>
    <property type="match status" value="1"/>
</dbReference>
<organism evidence="1 2">
    <name type="scientific">Pseudomonas eucalypticola</name>
    <dbReference type="NCBI Taxonomy" id="2599595"/>
    <lineage>
        <taxon>Bacteria</taxon>
        <taxon>Pseudomonadati</taxon>
        <taxon>Pseudomonadota</taxon>
        <taxon>Gammaproteobacteria</taxon>
        <taxon>Pseudomonadales</taxon>
        <taxon>Pseudomonadaceae</taxon>
        <taxon>Pseudomonas</taxon>
    </lineage>
</organism>
<keyword evidence="2" id="KW-1185">Reference proteome</keyword>
<sequence>MYVAPTQVLQASERWLAHTLRVLGIGHRQRDDEPLEQLWLNPRLLIGQTCGYPLVTRLKDRVRVIGRPCFDLPDAQGGEHCSLLVVHHQASWQHLADLRGSHAAVNGEDSNSGMNLLRHAVAPLARDGRFFARVSISGSHRESLRRVAAGQADLAAIDSVTFAYLKRFAPQTVAQVRVLGRTVNSPTLPYISAHNDVPVADLLDALNSGLRSDPEITDTLGIVQVLPARLADYEVVQRYETQAVQWGYARLD</sequence>
<dbReference type="PANTHER" id="PTHR35841">
    <property type="entry name" value="PHOSPHONATES-BINDING PERIPLASMIC PROTEIN"/>
    <property type="match status" value="1"/>
</dbReference>
<evidence type="ECO:0000313" key="1">
    <source>
        <dbReference type="EMBL" id="QKZ07658.1"/>
    </source>
</evidence>
<dbReference type="Proteomes" id="UP000509568">
    <property type="component" value="Chromosome"/>
</dbReference>
<dbReference type="KEGG" id="pez:HWQ56_10925"/>
<accession>A0A7D5DBZ6</accession>
<dbReference type="Pfam" id="PF12974">
    <property type="entry name" value="Phosphonate-bd"/>
    <property type="match status" value="1"/>
</dbReference>
<dbReference type="AlphaFoldDB" id="A0A7D5DBZ6"/>